<reference evidence="20 21" key="1">
    <citation type="journal article" date="2023" name="Microbiol. Spectr.">
        <title>Symbiosis of Carpenter Bees with Uncharacterized Lactic Acid Bacteria Showing NAD Auxotrophy.</title>
        <authorList>
            <person name="Kawasaki S."/>
            <person name="Ozawa K."/>
            <person name="Mori T."/>
            <person name="Yamamoto A."/>
            <person name="Ito M."/>
            <person name="Ohkuma M."/>
            <person name="Sakamoto M."/>
            <person name="Matsutani M."/>
        </authorList>
    </citation>
    <scope>NUCLEOTIDE SEQUENCE [LARGE SCALE GENOMIC DNA]</scope>
    <source>
        <strain evidence="20 21">KimC2</strain>
    </source>
</reference>
<evidence type="ECO:0000256" key="17">
    <source>
        <dbReference type="RuleBase" id="RU004460"/>
    </source>
</evidence>
<dbReference type="InterPro" id="IPR002421">
    <property type="entry name" value="5-3_exonuclease"/>
</dbReference>
<dbReference type="SUPFAM" id="SSF88723">
    <property type="entry name" value="PIN domain-like"/>
    <property type="match status" value="1"/>
</dbReference>
<dbReference type="Pfam" id="PF02739">
    <property type="entry name" value="5_3_exonuc_N"/>
    <property type="match status" value="1"/>
</dbReference>
<comment type="similarity">
    <text evidence="1 17">Belongs to the DNA polymerase type-A family.</text>
</comment>
<dbReference type="InterPro" id="IPR019760">
    <property type="entry name" value="DNA-dir_DNA_pol_A_CS"/>
</dbReference>
<accession>A0AAU9D4R8</accession>
<evidence type="ECO:0000256" key="6">
    <source>
        <dbReference type="ARBA" id="ARBA00022695"/>
    </source>
</evidence>
<dbReference type="CDD" id="cd06140">
    <property type="entry name" value="DNA_polA_I_Bacillus_like_exo"/>
    <property type="match status" value="1"/>
</dbReference>
<evidence type="ECO:0000256" key="3">
    <source>
        <dbReference type="ARBA" id="ARBA00012417"/>
    </source>
</evidence>
<evidence type="ECO:0000256" key="1">
    <source>
        <dbReference type="ARBA" id="ARBA00007705"/>
    </source>
</evidence>
<dbReference type="GO" id="GO:0008409">
    <property type="term" value="F:5'-3' exonuclease activity"/>
    <property type="evidence" value="ECO:0007669"/>
    <property type="project" value="UniProtKB-UniRule"/>
</dbReference>
<evidence type="ECO:0000256" key="7">
    <source>
        <dbReference type="ARBA" id="ARBA00022705"/>
    </source>
</evidence>
<dbReference type="SUPFAM" id="SSF53098">
    <property type="entry name" value="Ribonuclease H-like"/>
    <property type="match status" value="1"/>
</dbReference>
<dbReference type="EMBL" id="AP026801">
    <property type="protein sequence ID" value="BDR56395.1"/>
    <property type="molecule type" value="Genomic_DNA"/>
</dbReference>
<keyword evidence="5 17" id="KW-0808">Transferase</keyword>
<dbReference type="Pfam" id="PF01367">
    <property type="entry name" value="5_3_exonuc"/>
    <property type="match status" value="1"/>
</dbReference>
<dbReference type="InterPro" id="IPR008918">
    <property type="entry name" value="HhH2"/>
</dbReference>
<dbReference type="Gene3D" id="3.30.420.10">
    <property type="entry name" value="Ribonuclease H-like superfamily/Ribonuclease H"/>
    <property type="match status" value="1"/>
</dbReference>
<evidence type="ECO:0000256" key="10">
    <source>
        <dbReference type="ARBA" id="ARBA00022801"/>
    </source>
</evidence>
<evidence type="ECO:0000256" key="2">
    <source>
        <dbReference type="ARBA" id="ARBA00011541"/>
    </source>
</evidence>
<keyword evidence="6 17" id="KW-0548">Nucleotidyltransferase</keyword>
<protein>
    <recommendedName>
        <fullName evidence="4 16">DNA polymerase I</fullName>
        <ecNumber evidence="3 16">2.7.7.7</ecNumber>
    </recommendedName>
</protein>
<dbReference type="InterPro" id="IPR001098">
    <property type="entry name" value="DNA-dir_DNA_pol_A_palm_dom"/>
</dbReference>
<proteinExistence type="inferred from homology"/>
<dbReference type="GO" id="GO:0006261">
    <property type="term" value="P:DNA-templated DNA replication"/>
    <property type="evidence" value="ECO:0007669"/>
    <property type="project" value="UniProtKB-UniRule"/>
</dbReference>
<keyword evidence="10 17" id="KW-0378">Hydrolase</keyword>
<evidence type="ECO:0000313" key="21">
    <source>
        <dbReference type="Proteomes" id="UP001321804"/>
    </source>
</evidence>
<evidence type="ECO:0000256" key="8">
    <source>
        <dbReference type="ARBA" id="ARBA00022722"/>
    </source>
</evidence>
<dbReference type="SMART" id="SM00482">
    <property type="entry name" value="POLAc"/>
    <property type="match status" value="1"/>
</dbReference>
<evidence type="ECO:0000256" key="12">
    <source>
        <dbReference type="ARBA" id="ARBA00022932"/>
    </source>
</evidence>
<keyword evidence="14 17" id="KW-0234">DNA repair</keyword>
<sequence>MFKGENFLKKFSLFLTFNRIFRYNKAMTKEKLLLLDGNSLTYRSFFALNVKNFTNHEGIPTNAIYGLKRILDSIMKEVKPTNVLVAFDVSDKTFRTRMYADYKGSRSKMPDELSIQFPYVFEMLKLLGIKTYQLSDYEADDIIGTLAKKANTNGIDVAIVTGDRDLTQLVRENSTVFITQKGFSNYETYTPEHLKEKLGISPQQIIDMKALTGDTSDNYPGVQGIGEKTALKLLKQFPSVEEIYDHIDELKKSKMKTNLLRDREQAFRAKQLATINTDSPVKITIDDTKIQPIDEENLNKFFKKLDMKSFISSSNNLKKIEKKVPPYKVLNSENIDEVKDLKEPLIYFETFDSNYHQADIKAFIISERDKIFVSKDLKNLNDDLISHFSKIWTFDAKKTFILANRYHLSLPKIGYDLMISSYVDDSGHSNEGLTATINDYFDDFILSDDVVYGKGVKIAMPENDKSLYEHLVKKAEGYFLSKDVVDAHLRMHEQERLLNEIELPLSMVLAKMELEGIKLNKSELKSMGKEFDFNITDLQSKIYTEVGQEFNLNSPKQLADILFNVMKLPPSRKTKTGYSTSVDVLEELRPHSQAVGWILDYRQLAKLKSTYIDGLQKFDFGDGIVHTRFLQTMTSTGRLSSVDPNLQNIPARGSGKIIRKAFTSRQNGWKLFSSDYSQIELRVLAHISGDPNMIKAFEDDRDIHQATAEKIYHLEPGSEITPDMRRVAKATNFGIVYGISDYGLAKNIGVTRKDAAAFIQAYFEQYPMVKTFMDNSVKFAREKGYVETLSLRRRYLPDIHAKNFNLRHFAERTAMNTPIQGSAADIIKIAMISIQNYLNEHQLETKMILQVHDELTFEVAPGEEDSISSIVPKLMDSAFKLKVPLKVESHFGQTWFDVH</sequence>
<dbReference type="PANTHER" id="PTHR10133:SF27">
    <property type="entry name" value="DNA POLYMERASE NU"/>
    <property type="match status" value="1"/>
</dbReference>
<dbReference type="SUPFAM" id="SSF47807">
    <property type="entry name" value="5' to 3' exonuclease, C-terminal subdomain"/>
    <property type="match status" value="1"/>
</dbReference>
<dbReference type="InterPro" id="IPR012337">
    <property type="entry name" value="RNaseH-like_sf"/>
</dbReference>
<feature type="domain" description="DNA-directed DNA polymerase family A palm" evidence="19">
    <location>
        <begin position="655"/>
        <end position="863"/>
    </location>
</feature>
<keyword evidence="13 17" id="KW-0238">DNA-binding</keyword>
<evidence type="ECO:0000256" key="9">
    <source>
        <dbReference type="ARBA" id="ARBA00022763"/>
    </source>
</evidence>
<keyword evidence="21" id="KW-1185">Reference proteome</keyword>
<keyword evidence="12 17" id="KW-0239">DNA-directed DNA polymerase</keyword>
<name>A0AAU9D4R8_9LACO</name>
<evidence type="ECO:0000256" key="11">
    <source>
        <dbReference type="ARBA" id="ARBA00022839"/>
    </source>
</evidence>
<dbReference type="Gene3D" id="1.10.150.20">
    <property type="entry name" value="5' to 3' exonuclease, C-terminal subdomain"/>
    <property type="match status" value="2"/>
</dbReference>
<dbReference type="CDD" id="cd09859">
    <property type="entry name" value="PIN_53EXO"/>
    <property type="match status" value="1"/>
</dbReference>
<dbReference type="Gene3D" id="3.40.50.1010">
    <property type="entry name" value="5'-nuclease"/>
    <property type="match status" value="1"/>
</dbReference>
<dbReference type="KEGG" id="xak:KIMC2_09570"/>
<dbReference type="CDD" id="cd08637">
    <property type="entry name" value="DNA_pol_A_pol_I_C"/>
    <property type="match status" value="1"/>
</dbReference>
<organism evidence="20 21">
    <name type="scientific">Xylocopilactobacillus apis</name>
    <dbReference type="NCBI Taxonomy" id="2932183"/>
    <lineage>
        <taxon>Bacteria</taxon>
        <taxon>Bacillati</taxon>
        <taxon>Bacillota</taxon>
        <taxon>Bacilli</taxon>
        <taxon>Lactobacillales</taxon>
        <taxon>Lactobacillaceae</taxon>
        <taxon>Xylocopilactobacillus</taxon>
    </lineage>
</organism>
<dbReference type="FunFam" id="1.20.1060.10:FF:000001">
    <property type="entry name" value="DNA polymerase I"/>
    <property type="match status" value="1"/>
</dbReference>
<evidence type="ECO:0000256" key="16">
    <source>
        <dbReference type="NCBIfam" id="TIGR00593"/>
    </source>
</evidence>
<dbReference type="SMART" id="SM00279">
    <property type="entry name" value="HhH2"/>
    <property type="match status" value="1"/>
</dbReference>
<feature type="domain" description="5'-3' exonuclease" evidence="18">
    <location>
        <begin position="28"/>
        <end position="291"/>
    </location>
</feature>
<evidence type="ECO:0000256" key="14">
    <source>
        <dbReference type="ARBA" id="ARBA00023204"/>
    </source>
</evidence>
<dbReference type="GO" id="GO:0006302">
    <property type="term" value="P:double-strand break repair"/>
    <property type="evidence" value="ECO:0007669"/>
    <property type="project" value="TreeGrafter"/>
</dbReference>
<dbReference type="InterPro" id="IPR018320">
    <property type="entry name" value="DNA_polymerase_1"/>
</dbReference>
<dbReference type="InterPro" id="IPR020045">
    <property type="entry name" value="DNA_polI_H3TH"/>
</dbReference>
<dbReference type="InterPro" id="IPR036397">
    <property type="entry name" value="RNaseH_sf"/>
</dbReference>
<gene>
    <name evidence="17" type="primary">polA</name>
    <name evidence="20" type="ORF">KIMC2_09570</name>
</gene>
<evidence type="ECO:0000256" key="4">
    <source>
        <dbReference type="ARBA" id="ARBA00020311"/>
    </source>
</evidence>
<keyword evidence="8" id="KW-0540">Nuclease</keyword>
<evidence type="ECO:0000313" key="20">
    <source>
        <dbReference type="EMBL" id="BDR56395.1"/>
    </source>
</evidence>
<evidence type="ECO:0000256" key="15">
    <source>
        <dbReference type="ARBA" id="ARBA00049244"/>
    </source>
</evidence>
<dbReference type="FunFam" id="1.10.150.20:FF:000002">
    <property type="entry name" value="DNA polymerase I"/>
    <property type="match status" value="1"/>
</dbReference>
<dbReference type="SUPFAM" id="SSF56672">
    <property type="entry name" value="DNA/RNA polymerases"/>
    <property type="match status" value="1"/>
</dbReference>
<dbReference type="InterPro" id="IPR043502">
    <property type="entry name" value="DNA/RNA_pol_sf"/>
</dbReference>
<dbReference type="InterPro" id="IPR002298">
    <property type="entry name" value="DNA_polymerase_A"/>
</dbReference>
<dbReference type="Gene3D" id="3.30.70.370">
    <property type="match status" value="1"/>
</dbReference>
<dbReference type="NCBIfam" id="NF004397">
    <property type="entry name" value="PRK05755.1"/>
    <property type="match status" value="1"/>
</dbReference>
<dbReference type="InterPro" id="IPR029060">
    <property type="entry name" value="PIN-like_dom_sf"/>
</dbReference>
<dbReference type="GO" id="GO:0003677">
    <property type="term" value="F:DNA binding"/>
    <property type="evidence" value="ECO:0007669"/>
    <property type="project" value="UniProtKB-UniRule"/>
</dbReference>
<evidence type="ECO:0000259" key="18">
    <source>
        <dbReference type="SMART" id="SM00475"/>
    </source>
</evidence>
<dbReference type="InterPro" id="IPR020046">
    <property type="entry name" value="5-3_exonucl_a-hlix_arch_N"/>
</dbReference>
<dbReference type="CDD" id="cd09898">
    <property type="entry name" value="H3TH_53EXO"/>
    <property type="match status" value="1"/>
</dbReference>
<dbReference type="Pfam" id="PF00476">
    <property type="entry name" value="DNA_pol_A"/>
    <property type="match status" value="1"/>
</dbReference>
<keyword evidence="9 17" id="KW-0227">DNA damage</keyword>
<dbReference type="PANTHER" id="PTHR10133">
    <property type="entry name" value="DNA POLYMERASE I"/>
    <property type="match status" value="1"/>
</dbReference>
<evidence type="ECO:0000259" key="19">
    <source>
        <dbReference type="SMART" id="SM00482"/>
    </source>
</evidence>
<dbReference type="SMART" id="SM00475">
    <property type="entry name" value="53EXOc"/>
    <property type="match status" value="1"/>
</dbReference>
<dbReference type="EC" id="2.7.7.7" evidence="3 16"/>
<dbReference type="FunFam" id="1.10.150.20:FF:000003">
    <property type="entry name" value="DNA polymerase I"/>
    <property type="match status" value="1"/>
</dbReference>
<dbReference type="NCBIfam" id="TIGR00593">
    <property type="entry name" value="pola"/>
    <property type="match status" value="1"/>
</dbReference>
<dbReference type="PRINTS" id="PR00868">
    <property type="entry name" value="DNAPOLI"/>
</dbReference>
<comment type="catalytic activity">
    <reaction evidence="15 17">
        <text>DNA(n) + a 2'-deoxyribonucleoside 5'-triphosphate = DNA(n+1) + diphosphate</text>
        <dbReference type="Rhea" id="RHEA:22508"/>
        <dbReference type="Rhea" id="RHEA-COMP:17339"/>
        <dbReference type="Rhea" id="RHEA-COMP:17340"/>
        <dbReference type="ChEBI" id="CHEBI:33019"/>
        <dbReference type="ChEBI" id="CHEBI:61560"/>
        <dbReference type="ChEBI" id="CHEBI:173112"/>
        <dbReference type="EC" id="2.7.7.7"/>
    </reaction>
</comment>
<evidence type="ECO:0000256" key="13">
    <source>
        <dbReference type="ARBA" id="ARBA00023125"/>
    </source>
</evidence>
<dbReference type="Pfam" id="PF22619">
    <property type="entry name" value="DNA_polI_exo1"/>
    <property type="match status" value="1"/>
</dbReference>
<keyword evidence="7 17" id="KW-0235">DNA replication</keyword>
<dbReference type="InterPro" id="IPR036279">
    <property type="entry name" value="5-3_exonuclease_C_sf"/>
</dbReference>
<dbReference type="Gene3D" id="1.20.1060.10">
    <property type="entry name" value="Taq DNA Polymerase, Chain T, domain 4"/>
    <property type="match status" value="1"/>
</dbReference>
<comment type="function">
    <text evidence="17">In addition to polymerase activity, this DNA polymerase exhibits 5'-3' exonuclease activity.</text>
</comment>
<keyword evidence="11 17" id="KW-0269">Exonuclease</keyword>
<dbReference type="AlphaFoldDB" id="A0AAU9D4R8"/>
<evidence type="ECO:0000256" key="5">
    <source>
        <dbReference type="ARBA" id="ARBA00022679"/>
    </source>
</evidence>
<dbReference type="GO" id="GO:0003887">
    <property type="term" value="F:DNA-directed DNA polymerase activity"/>
    <property type="evidence" value="ECO:0007669"/>
    <property type="project" value="UniProtKB-UniRule"/>
</dbReference>
<comment type="subunit">
    <text evidence="2 17">Single-chain monomer with multiple functions.</text>
</comment>
<dbReference type="Proteomes" id="UP001321804">
    <property type="component" value="Chromosome"/>
</dbReference>
<dbReference type="FunFam" id="3.40.50.1010:FF:000001">
    <property type="entry name" value="DNA polymerase I"/>
    <property type="match status" value="1"/>
</dbReference>
<dbReference type="PROSITE" id="PS00447">
    <property type="entry name" value="DNA_POLYMERASE_A"/>
    <property type="match status" value="1"/>
</dbReference>
<dbReference type="InterPro" id="IPR054690">
    <property type="entry name" value="DNA_polI_exonuclease"/>
</dbReference>